<dbReference type="EMBL" id="GL377312">
    <property type="protein sequence ID" value="EFI92669.1"/>
    <property type="molecule type" value="Genomic_DNA"/>
</dbReference>
<dbReference type="VEuPathDB" id="FungiDB:SCHCODRAFT_02516030"/>
<keyword evidence="2" id="KW-1185">Reference proteome</keyword>
<reference evidence="1 2" key="1">
    <citation type="journal article" date="2010" name="Nat. Biotechnol.">
        <title>Genome sequence of the model mushroom Schizophyllum commune.</title>
        <authorList>
            <person name="Ohm R.A."/>
            <person name="de Jong J.F."/>
            <person name="Lugones L.G."/>
            <person name="Aerts A."/>
            <person name="Kothe E."/>
            <person name="Stajich J.E."/>
            <person name="de Vries R.P."/>
            <person name="Record E."/>
            <person name="Levasseur A."/>
            <person name="Baker S.E."/>
            <person name="Bartholomew K.A."/>
            <person name="Coutinho P.M."/>
            <person name="Erdmann S."/>
            <person name="Fowler T.J."/>
            <person name="Gathman A.C."/>
            <person name="Lombard V."/>
            <person name="Henrissat B."/>
            <person name="Knabe N."/>
            <person name="Kuees U."/>
            <person name="Lilly W.W."/>
            <person name="Lindquist E."/>
            <person name="Lucas S."/>
            <person name="Magnuson J.K."/>
            <person name="Piumi F."/>
            <person name="Raudaskoski M."/>
            <person name="Salamov A."/>
            <person name="Schmutz J."/>
            <person name="Schwarze F.W.M.R."/>
            <person name="vanKuyk P.A."/>
            <person name="Horton J.S."/>
            <person name="Grigoriev I.V."/>
            <person name="Woesten H.A.B."/>
        </authorList>
    </citation>
    <scope>NUCLEOTIDE SEQUENCE [LARGE SCALE GENOMIC DNA]</scope>
    <source>
        <strain evidence="2">H4-8 / FGSC 9210</strain>
    </source>
</reference>
<evidence type="ECO:0000313" key="1">
    <source>
        <dbReference type="EMBL" id="EFI92669.1"/>
    </source>
</evidence>
<dbReference type="GeneID" id="9596778"/>
<dbReference type="InParanoid" id="D8QHG5"/>
<organism evidence="2">
    <name type="scientific">Schizophyllum commune (strain H4-8 / FGSC 9210)</name>
    <name type="common">Split gill fungus</name>
    <dbReference type="NCBI Taxonomy" id="578458"/>
    <lineage>
        <taxon>Eukaryota</taxon>
        <taxon>Fungi</taxon>
        <taxon>Dikarya</taxon>
        <taxon>Basidiomycota</taxon>
        <taxon>Agaricomycotina</taxon>
        <taxon>Agaricomycetes</taxon>
        <taxon>Agaricomycetidae</taxon>
        <taxon>Agaricales</taxon>
        <taxon>Schizophyllaceae</taxon>
        <taxon>Schizophyllum</taxon>
    </lineage>
</organism>
<evidence type="ECO:0000313" key="2">
    <source>
        <dbReference type="Proteomes" id="UP000007431"/>
    </source>
</evidence>
<name>D8QHG5_SCHCM</name>
<proteinExistence type="predicted"/>
<dbReference type="AlphaFoldDB" id="D8QHG5"/>
<dbReference type="RefSeq" id="XP_003027572.1">
    <property type="nucleotide sequence ID" value="XM_003027526.1"/>
</dbReference>
<feature type="non-terminal residue" evidence="1">
    <location>
        <position position="275"/>
    </location>
</feature>
<dbReference type="HOGENOM" id="CLU_1062287_0_0_1"/>
<dbReference type="KEGG" id="scm:SCHCO_02516030"/>
<dbReference type="OrthoDB" id="2686745at2759"/>
<protein>
    <submittedName>
        <fullName evidence="1">Uncharacterized protein</fullName>
    </submittedName>
</protein>
<sequence length="275" mass="30748">MADPTCFNHIEILSSAHTNHDDCTPIDLRPIPAVQGNRNRERDREANLARPVRRFSPAGSESDIEDNGGAPYRIKAAPIRQWKPYERVNPGRICVSTQNAPSRTTHVGAYREAIVVPHEASAGNSTEAATASRTVIAEPRERSAMAPRLAIPTQLGVEGGLLARPDGQAGRPNRGGFTLKSALNWAESDYKYVKDWVHREVDTNLSCLLKFGAQEEAMRAIREKVRHDAKLAFLEQYADHWPVVELARARHTYNKRTIMKQMGRAALNREREGQL</sequence>
<accession>D8QHG5</accession>
<gene>
    <name evidence="1" type="ORF">SCHCODRAFT_113310</name>
</gene>
<dbReference type="Proteomes" id="UP000007431">
    <property type="component" value="Unassembled WGS sequence"/>
</dbReference>